<sequence length="177" mass="20309">MEIFHGRPEDCRGREAREVRTYDLLDRLGVEYLRTDHAPATTMEVCKEIDRVLDVLICKNLFLCNRQQTRFYLLMMPGDKPFKTKDLSAQLGVARLSFGSEDFMEQFLGLHPGSVSVLGLMNDTDKQVRLVIDEEVLRDEYVGCHPCQNTSSIKLRTEDLLHKFLPAVGHEPTVVRL</sequence>
<feature type="domain" description="YbaK/aminoacyl-tRNA synthetase-associated" evidence="2">
    <location>
        <begin position="37"/>
        <end position="161"/>
    </location>
</feature>
<dbReference type="Pfam" id="PF04073">
    <property type="entry name" value="tRNA_edit"/>
    <property type="match status" value="1"/>
</dbReference>
<dbReference type="AlphaFoldDB" id="A0A923IAE1"/>
<comment type="similarity">
    <text evidence="1">Belongs to the PRORSD1 family.</text>
</comment>
<dbReference type="InterPro" id="IPR007214">
    <property type="entry name" value="YbaK/aa-tRNA-synth-assoc-dom"/>
</dbReference>
<keyword evidence="4" id="KW-1185">Reference proteome</keyword>
<reference evidence="3" key="1">
    <citation type="submission" date="2020-08" db="EMBL/GenBank/DDBJ databases">
        <title>Genome public.</title>
        <authorList>
            <person name="Liu C."/>
            <person name="Sun Q."/>
        </authorList>
    </citation>
    <scope>NUCLEOTIDE SEQUENCE</scope>
    <source>
        <strain evidence="3">BX8</strain>
    </source>
</reference>
<protein>
    <submittedName>
        <fullName evidence="3">Prolyl-tRNA synthetase associated domain-containing protein</fullName>
    </submittedName>
</protein>
<dbReference type="RefSeq" id="WP_186888148.1">
    <property type="nucleotide sequence ID" value="NZ_JACONZ010000003.1"/>
</dbReference>
<evidence type="ECO:0000256" key="1">
    <source>
        <dbReference type="ARBA" id="ARBA00010201"/>
    </source>
</evidence>
<dbReference type="Gene3D" id="3.90.960.10">
    <property type="entry name" value="YbaK/aminoacyl-tRNA synthetase-associated domain"/>
    <property type="match status" value="1"/>
</dbReference>
<gene>
    <name evidence="3" type="ORF">H8S23_09730</name>
</gene>
<organism evidence="3 4">
    <name type="scientific">Anaerofilum hominis</name>
    <dbReference type="NCBI Taxonomy" id="2763016"/>
    <lineage>
        <taxon>Bacteria</taxon>
        <taxon>Bacillati</taxon>
        <taxon>Bacillota</taxon>
        <taxon>Clostridia</taxon>
        <taxon>Eubacteriales</taxon>
        <taxon>Oscillospiraceae</taxon>
        <taxon>Anaerofilum</taxon>
    </lineage>
</organism>
<dbReference type="SUPFAM" id="SSF55826">
    <property type="entry name" value="YbaK/ProRS associated domain"/>
    <property type="match status" value="1"/>
</dbReference>
<proteinExistence type="inferred from homology"/>
<evidence type="ECO:0000259" key="2">
    <source>
        <dbReference type="Pfam" id="PF04073"/>
    </source>
</evidence>
<dbReference type="InterPro" id="IPR040285">
    <property type="entry name" value="ProX/PRXD1"/>
</dbReference>
<dbReference type="CDD" id="cd04335">
    <property type="entry name" value="PrdX_deacylase"/>
    <property type="match status" value="1"/>
</dbReference>
<dbReference type="InterPro" id="IPR036754">
    <property type="entry name" value="YbaK/aa-tRNA-synt-asso_dom_sf"/>
</dbReference>
<evidence type="ECO:0000313" key="4">
    <source>
        <dbReference type="Proteomes" id="UP000659630"/>
    </source>
</evidence>
<dbReference type="PANTHER" id="PTHR31423">
    <property type="entry name" value="YBAK DOMAIN-CONTAINING PROTEIN"/>
    <property type="match status" value="1"/>
</dbReference>
<accession>A0A923IAE1</accession>
<name>A0A923IAE1_9FIRM</name>
<dbReference type="EMBL" id="JACONZ010000003">
    <property type="protein sequence ID" value="MBC5581786.1"/>
    <property type="molecule type" value="Genomic_DNA"/>
</dbReference>
<comment type="caution">
    <text evidence="3">The sequence shown here is derived from an EMBL/GenBank/DDBJ whole genome shotgun (WGS) entry which is preliminary data.</text>
</comment>
<dbReference type="Proteomes" id="UP000659630">
    <property type="component" value="Unassembled WGS sequence"/>
</dbReference>
<evidence type="ECO:0000313" key="3">
    <source>
        <dbReference type="EMBL" id="MBC5581786.1"/>
    </source>
</evidence>
<dbReference type="PANTHER" id="PTHR31423:SF3">
    <property type="entry name" value="PROLYL-TRNA SYNTHETASE ASSOCIATED DOMAIN-CONTAINING PROTEIN 1-RELATED"/>
    <property type="match status" value="1"/>
</dbReference>
<dbReference type="GO" id="GO:0002161">
    <property type="term" value="F:aminoacyl-tRNA deacylase activity"/>
    <property type="evidence" value="ECO:0007669"/>
    <property type="project" value="InterPro"/>
</dbReference>